<dbReference type="InterPro" id="IPR022388">
    <property type="entry name" value="CHP03808"/>
</dbReference>
<dbReference type="InterPro" id="IPR012334">
    <property type="entry name" value="Pectin_lyas_fold"/>
</dbReference>
<proteinExistence type="predicted"/>
<dbReference type="OrthoDB" id="9788772at2"/>
<dbReference type="NCBIfam" id="TIGR03808">
    <property type="entry name" value="RR_plus_rpt_1"/>
    <property type="match status" value="1"/>
</dbReference>
<dbReference type="Proteomes" id="UP000315364">
    <property type="component" value="Chromosome"/>
</dbReference>
<keyword evidence="1" id="KW-0732">Signal</keyword>
<feature type="signal peptide" evidence="1">
    <location>
        <begin position="1"/>
        <end position="39"/>
    </location>
</feature>
<sequence>MAGSARARHNGNMRKTMLANRRHVLAGLAILAATPAARAQSVLDATTLGVVGGTGQNQGAALQVALDRAAATGQVLQLPAGIIHVRGLDFPSNLVVQGVPGSTELTLQPDGNAMSIYDRGTLVLRDIGFAAGQAGLTIEASDDITLERCRFRVSDIGVSINDAGVTIRDCHFTELGDAAIHAMDSRGLFISGNTITHCGNAGIRIWRSENGADGSIVTGNRIANIEWRGGGNGQNGNGINVFKADEVIVASNHLADCAFTAVRLNSTHNSQVSGNTCLRSGEVAIFSEFAFSGSVIANNIIDTAATGISITNLDTGGQLAVCSGNIVRNITPASLVNPDTIPIGIFAEAETAITGNTVQNVPGVAIAAGYGTFLRNVLISANVVSDSNIGIGVSVVDGAGAVMIADNAISARDYAIVGLAWSDVVEPDLIANAGRYGNVSLR</sequence>
<dbReference type="Pfam" id="PF13229">
    <property type="entry name" value="Beta_helix"/>
    <property type="match status" value="1"/>
</dbReference>
<dbReference type="AlphaFoldDB" id="A0A5B8LTL7"/>
<protein>
    <submittedName>
        <fullName evidence="3">TIGR03808 family TAT-translocated repetitive protein</fullName>
    </submittedName>
</protein>
<evidence type="ECO:0000256" key="1">
    <source>
        <dbReference type="SAM" id="SignalP"/>
    </source>
</evidence>
<dbReference type="KEGG" id="dea:FPZ08_07560"/>
<accession>A0A5B8LTL7</accession>
<evidence type="ECO:0000313" key="4">
    <source>
        <dbReference type="Proteomes" id="UP000315364"/>
    </source>
</evidence>
<dbReference type="SMART" id="SM00710">
    <property type="entry name" value="PbH1"/>
    <property type="match status" value="8"/>
</dbReference>
<name>A0A5B8LTL7_9HYPH</name>
<organism evidence="3 4">
    <name type="scientific">Devosia ginsengisoli</name>
    <dbReference type="NCBI Taxonomy" id="400770"/>
    <lineage>
        <taxon>Bacteria</taxon>
        <taxon>Pseudomonadati</taxon>
        <taxon>Pseudomonadota</taxon>
        <taxon>Alphaproteobacteria</taxon>
        <taxon>Hyphomicrobiales</taxon>
        <taxon>Devosiaceae</taxon>
        <taxon>Devosia</taxon>
    </lineage>
</organism>
<dbReference type="InterPro" id="IPR039448">
    <property type="entry name" value="Beta_helix"/>
</dbReference>
<evidence type="ECO:0000313" key="3">
    <source>
        <dbReference type="EMBL" id="QDZ10620.1"/>
    </source>
</evidence>
<dbReference type="EMBL" id="CP042304">
    <property type="protein sequence ID" value="QDZ10620.1"/>
    <property type="molecule type" value="Genomic_DNA"/>
</dbReference>
<dbReference type="InterPro" id="IPR011050">
    <property type="entry name" value="Pectin_lyase_fold/virulence"/>
</dbReference>
<dbReference type="PANTHER" id="PTHR36453:SF1">
    <property type="entry name" value="RIGHT HANDED BETA HELIX DOMAIN-CONTAINING PROTEIN"/>
    <property type="match status" value="1"/>
</dbReference>
<dbReference type="Gene3D" id="2.160.20.10">
    <property type="entry name" value="Single-stranded right-handed beta-helix, Pectin lyase-like"/>
    <property type="match status" value="1"/>
</dbReference>
<dbReference type="InterPro" id="IPR006626">
    <property type="entry name" value="PbH1"/>
</dbReference>
<dbReference type="SUPFAM" id="SSF51126">
    <property type="entry name" value="Pectin lyase-like"/>
    <property type="match status" value="1"/>
</dbReference>
<dbReference type="PANTHER" id="PTHR36453">
    <property type="entry name" value="SECRETED PROTEIN-RELATED"/>
    <property type="match status" value="1"/>
</dbReference>
<gene>
    <name evidence="3" type="ORF">FPZ08_07560</name>
</gene>
<keyword evidence="4" id="KW-1185">Reference proteome</keyword>
<reference evidence="3 4" key="1">
    <citation type="submission" date="2019-07" db="EMBL/GenBank/DDBJ databases">
        <title>Full genome sequence of Devosia sp. Gsoil 520.</title>
        <authorList>
            <person name="Im W.-T."/>
        </authorList>
    </citation>
    <scope>NUCLEOTIDE SEQUENCE [LARGE SCALE GENOMIC DNA]</scope>
    <source>
        <strain evidence="3 4">Gsoil 520</strain>
    </source>
</reference>
<feature type="domain" description="Right handed beta helix" evidence="2">
    <location>
        <begin position="127"/>
        <end position="228"/>
    </location>
</feature>
<evidence type="ECO:0000259" key="2">
    <source>
        <dbReference type="Pfam" id="PF13229"/>
    </source>
</evidence>
<feature type="chain" id="PRO_5022660414" evidence="1">
    <location>
        <begin position="40"/>
        <end position="442"/>
    </location>
</feature>